<reference evidence="1 2" key="1">
    <citation type="submission" date="2017-10" db="EMBL/GenBank/DDBJ databases">
        <title>Analysis of the genome sequences of Rhizobium populations associated to common bean (phaseolus vulgaris).</title>
        <authorList>
            <person name="Bustos P."/>
            <person name="Santamaria R.I."/>
            <person name="Miranda-Sanchez F."/>
            <person name="Perez-Carrascal O."/>
            <person name="Juarez S."/>
            <person name="Lozano L."/>
            <person name="Martinez-Flores I."/>
            <person name="Vinuesa P."/>
            <person name="Martinez-Romero E."/>
            <person name="Cevallos M.A."/>
            <person name="Romero D."/>
            <person name="Davila G."/>
            <person name="Gonzalez V."/>
        </authorList>
    </citation>
    <scope>NUCLEOTIDE SEQUENCE [LARGE SCALE GENOMIC DNA]</scope>
    <source>
        <strain evidence="1 2">NXT3</strain>
        <plasmid evidence="2">Plasmid psfrenxt3c</plasmid>
    </source>
</reference>
<dbReference type="EMBL" id="CP024310">
    <property type="protein sequence ID" value="AUX79326.1"/>
    <property type="molecule type" value="Genomic_DNA"/>
</dbReference>
<evidence type="ECO:0000313" key="2">
    <source>
        <dbReference type="Proteomes" id="UP000239340"/>
    </source>
</evidence>
<protein>
    <submittedName>
        <fullName evidence="1">Uncharacterized protein</fullName>
    </submittedName>
</protein>
<proteinExistence type="predicted"/>
<dbReference type="AlphaFoldDB" id="A0A2L0HCY4"/>
<sequence length="72" mass="8441">MAWISTRRTHPTGQLRHPAKAKMSWSRFVAWRIYVSADNAVYRRNQQSRKLKPIGRKTSIWGGLDLTTDQTR</sequence>
<accession>A0A2L0HCY4</accession>
<organism evidence="1 2">
    <name type="scientific">Rhizobium fredii</name>
    <name type="common">Sinorhizobium fredii</name>
    <dbReference type="NCBI Taxonomy" id="380"/>
    <lineage>
        <taxon>Bacteria</taxon>
        <taxon>Pseudomonadati</taxon>
        <taxon>Pseudomonadota</taxon>
        <taxon>Alphaproteobacteria</taxon>
        <taxon>Hyphomicrobiales</taxon>
        <taxon>Rhizobiaceae</taxon>
        <taxon>Sinorhizobium/Ensifer group</taxon>
        <taxon>Sinorhizobium</taxon>
    </lineage>
</organism>
<geneLocation type="plasmid" evidence="2">
    <name>psfrenxt3c</name>
</geneLocation>
<gene>
    <name evidence="1" type="ORF">NXT3_PC00149</name>
</gene>
<keyword evidence="1" id="KW-0614">Plasmid</keyword>
<dbReference type="Proteomes" id="UP000239340">
    <property type="component" value="Plasmid pSfreNXT3c"/>
</dbReference>
<name>A0A2L0HCY4_RHIFR</name>
<evidence type="ECO:0000313" key="1">
    <source>
        <dbReference type="EMBL" id="AUX79326.1"/>
    </source>
</evidence>